<evidence type="ECO:0000313" key="3">
    <source>
        <dbReference type="Proteomes" id="UP000199155"/>
    </source>
</evidence>
<keyword evidence="1" id="KW-0732">Signal</keyword>
<dbReference type="AlphaFoldDB" id="A0A1G9EWR6"/>
<sequence>MSPCTRGSRRILALTVAGVFALVGCGAQAAGAGGKKAVEAQADKPAGAPNGVEKLTADEAIRRSREVMAGIQSVRRVYTPTVQPGKDSPLITSEADLRTGCALRYDFGTYGKTDVRFTTTGNSPVVYMRLDAAALKNEHGSKGEQAAERYAGRFVADDQPDIMLYQRLVYPCELDVFSWENTEPGPGTRYEKGTPTEIDGMPVLPVVQTNADSEGNAAQTAYIALRGKPYIVRQSSEGYRADLSRFDEEFGIEAPGPGQTVPMAEFNAFLGIEAPHWEIDVH</sequence>
<evidence type="ECO:0000313" key="2">
    <source>
        <dbReference type="EMBL" id="SDK80550.1"/>
    </source>
</evidence>
<dbReference type="PROSITE" id="PS51257">
    <property type="entry name" value="PROKAR_LIPOPROTEIN"/>
    <property type="match status" value="1"/>
</dbReference>
<evidence type="ECO:0000256" key="1">
    <source>
        <dbReference type="SAM" id="SignalP"/>
    </source>
</evidence>
<keyword evidence="3" id="KW-1185">Reference proteome</keyword>
<dbReference type="STRING" id="417292.SAMN05421806_112101"/>
<feature type="chain" id="PRO_5011695870" description="Lipoprotein" evidence="1">
    <location>
        <begin position="30"/>
        <end position="282"/>
    </location>
</feature>
<feature type="signal peptide" evidence="1">
    <location>
        <begin position="1"/>
        <end position="29"/>
    </location>
</feature>
<dbReference type="EMBL" id="FNFF01000012">
    <property type="protein sequence ID" value="SDK80550.1"/>
    <property type="molecule type" value="Genomic_DNA"/>
</dbReference>
<reference evidence="2 3" key="1">
    <citation type="submission" date="2016-10" db="EMBL/GenBank/DDBJ databases">
        <authorList>
            <person name="de Groot N.N."/>
        </authorList>
    </citation>
    <scope>NUCLEOTIDE SEQUENCE [LARGE SCALE GENOMIC DNA]</scope>
    <source>
        <strain evidence="2 3">CGMCC 4.5727</strain>
    </source>
</reference>
<dbReference type="RefSeq" id="WP_143041390.1">
    <property type="nucleotide sequence ID" value="NZ_FNFF01000012.1"/>
</dbReference>
<proteinExistence type="predicted"/>
<accession>A0A1G9EWR6</accession>
<organism evidence="2 3">
    <name type="scientific">Streptomyces indicus</name>
    <dbReference type="NCBI Taxonomy" id="417292"/>
    <lineage>
        <taxon>Bacteria</taxon>
        <taxon>Bacillati</taxon>
        <taxon>Actinomycetota</taxon>
        <taxon>Actinomycetes</taxon>
        <taxon>Kitasatosporales</taxon>
        <taxon>Streptomycetaceae</taxon>
        <taxon>Streptomyces</taxon>
    </lineage>
</organism>
<protein>
    <recommendedName>
        <fullName evidence="4">Lipoprotein</fullName>
    </recommendedName>
</protein>
<evidence type="ECO:0008006" key="4">
    <source>
        <dbReference type="Google" id="ProtNLM"/>
    </source>
</evidence>
<gene>
    <name evidence="2" type="ORF">SAMN05421806_112101</name>
</gene>
<dbReference type="Proteomes" id="UP000199155">
    <property type="component" value="Unassembled WGS sequence"/>
</dbReference>
<name>A0A1G9EWR6_9ACTN</name>